<dbReference type="Pfam" id="PF04657">
    <property type="entry name" value="DMT_YdcZ"/>
    <property type="match status" value="1"/>
</dbReference>
<feature type="transmembrane region" description="Helical" evidence="1">
    <location>
        <begin position="73"/>
        <end position="98"/>
    </location>
</feature>
<dbReference type="GO" id="GO:0005886">
    <property type="term" value="C:plasma membrane"/>
    <property type="evidence" value="ECO:0007669"/>
    <property type="project" value="TreeGrafter"/>
</dbReference>
<evidence type="ECO:0000256" key="1">
    <source>
        <dbReference type="SAM" id="Phobius"/>
    </source>
</evidence>
<dbReference type="InterPro" id="IPR006750">
    <property type="entry name" value="YdcZ"/>
</dbReference>
<feature type="transmembrane region" description="Helical" evidence="1">
    <location>
        <begin position="41"/>
        <end position="61"/>
    </location>
</feature>
<keyword evidence="1" id="KW-1133">Transmembrane helix</keyword>
<name>A0A560FXS0_9PROT</name>
<feature type="transmembrane region" description="Helical" evidence="1">
    <location>
        <begin position="136"/>
        <end position="152"/>
    </location>
</feature>
<dbReference type="PANTHER" id="PTHR34821:SF2">
    <property type="entry name" value="INNER MEMBRANE PROTEIN YDCZ"/>
    <property type="match status" value="1"/>
</dbReference>
<keyword evidence="3" id="KW-1185">Reference proteome</keyword>
<dbReference type="PANTHER" id="PTHR34821">
    <property type="entry name" value="INNER MEMBRANE PROTEIN YDCZ"/>
    <property type="match status" value="1"/>
</dbReference>
<dbReference type="AlphaFoldDB" id="A0A560FXS0"/>
<dbReference type="EMBL" id="VITO01000008">
    <property type="protein sequence ID" value="TWB26424.1"/>
    <property type="molecule type" value="Genomic_DNA"/>
</dbReference>
<protein>
    <submittedName>
        <fullName evidence="2">Transporter family-2 protein</fullName>
    </submittedName>
</protein>
<dbReference type="Proteomes" id="UP000316545">
    <property type="component" value="Unassembled WGS sequence"/>
</dbReference>
<keyword evidence="1" id="KW-0472">Membrane</keyword>
<evidence type="ECO:0000313" key="3">
    <source>
        <dbReference type="Proteomes" id="UP000316545"/>
    </source>
</evidence>
<keyword evidence="1" id="KW-0812">Transmembrane</keyword>
<organism evidence="2 3">
    <name type="scientific">Nitrospirillum amazonense</name>
    <dbReference type="NCBI Taxonomy" id="28077"/>
    <lineage>
        <taxon>Bacteria</taxon>
        <taxon>Pseudomonadati</taxon>
        <taxon>Pseudomonadota</taxon>
        <taxon>Alphaproteobacteria</taxon>
        <taxon>Rhodospirillales</taxon>
        <taxon>Azospirillaceae</taxon>
        <taxon>Nitrospirillum</taxon>
    </lineage>
</organism>
<accession>A0A560FXS0</accession>
<comment type="caution">
    <text evidence="2">The sequence shown here is derived from an EMBL/GenBank/DDBJ whole genome shotgun (WGS) entry which is preliminary data.</text>
</comment>
<gene>
    <name evidence="2" type="ORF">FBZ88_108189</name>
</gene>
<dbReference type="RefSeq" id="WP_145617654.1">
    <property type="nucleotide sequence ID" value="NZ_JAYNFR010000038.1"/>
</dbReference>
<sequence>MPSLAPSLATVLSCLLVVAAGVSLAVQQVLNANLRMALGSPWWAGFTSYLVGMAAMLLLALTMPGPRPTAAALGATPVPAWAGGLFGAAFIATAILMIPRLGAATVLALIVVGQMLCGLVIDHVGALGVTPHPAGADRLLGAALLILGVVLVRR</sequence>
<feature type="transmembrane region" description="Helical" evidence="1">
    <location>
        <begin position="104"/>
        <end position="124"/>
    </location>
</feature>
<reference evidence="2 3" key="1">
    <citation type="submission" date="2019-06" db="EMBL/GenBank/DDBJ databases">
        <title>Genomic Encyclopedia of Type Strains, Phase IV (KMG-V): Genome sequencing to study the core and pangenomes of soil and plant-associated prokaryotes.</title>
        <authorList>
            <person name="Whitman W."/>
        </authorList>
    </citation>
    <scope>NUCLEOTIDE SEQUENCE [LARGE SCALE GENOMIC DNA]</scope>
    <source>
        <strain evidence="2 3">BR 11865</strain>
    </source>
</reference>
<evidence type="ECO:0000313" key="2">
    <source>
        <dbReference type="EMBL" id="TWB26424.1"/>
    </source>
</evidence>
<proteinExistence type="predicted"/>